<feature type="compositionally biased region" description="Polar residues" evidence="4">
    <location>
        <begin position="194"/>
        <end position="221"/>
    </location>
</feature>
<dbReference type="AlphaFoldDB" id="A0A0N1IHP3"/>
<keyword evidence="6" id="KW-0456">Lyase</keyword>
<feature type="compositionally biased region" description="Polar residues" evidence="4">
    <location>
        <begin position="159"/>
        <end position="170"/>
    </location>
</feature>
<keyword evidence="2" id="KW-0325">Glycoprotein</keyword>
<keyword evidence="3" id="KW-0862">Zinc</keyword>
<dbReference type="EMBL" id="KQ460058">
    <property type="protein sequence ID" value="KPJ17981.1"/>
    <property type="molecule type" value="Genomic_DNA"/>
</dbReference>
<evidence type="ECO:0000313" key="6">
    <source>
        <dbReference type="EMBL" id="KPJ17981.1"/>
    </source>
</evidence>
<sequence>MCRNCSNWNNVRCPECGQIGHPASHCPDLWRRYHNTITCNTPLEENRQMKRHHQLFCSGCARRGHLIHTCRSSLPFSGLPINSPYVSLYNPVWSDKQNENTPQRNRPLVRYFTQDTPNPAETVSNKNDRNKRLSNSPVCHEGHTNKKRHMSNCEEVDTSRNTNSPMTANVNGERHPQNKDQYEDATKVVKESNKVTNDNIEPPKTNNAAEKQPDSVTMSSSNHDKKGQMIQDNEVSDTSDVVTTARIYVTNEIMEKLKAKEGEEWLNKFTQNNNVTVQKSDSNTFISILGKVGDQEAFQSDLREWIQSQENSDNVKTNNGMNQKHVENDSENFLCVNIPRNRYNLIRKITKALDSLNEDLGDPKDIYKELTYLQNHHQQLLKQKQISPKQLSNNRDNLNDVIKKLNMILIGQAGLANGSKHLRQLRILKEKLTSFRQKYIPTKMRSEIGEHYHYVFTALPREDYHDLLNKYYAVKKKLITFKKKNNEKSMKLGPAIVRKKLNRSWQKKNSKVEVNEADDGYGESPFVFKVPHALTLAEDRGAVCVADRERGRVACFRADNGTYLAAYSSWLIGDRLFSVAYAPVHGGRLYVVNGPGGGAPVRGYVVDYESGRMVGTFAPDGKFSNPHDIAVTSDGSRVFVPELDPYRVCKFIDDTPRNATESSPPAKPTATVGQ</sequence>
<keyword evidence="3" id="KW-0863">Zinc-finger</keyword>
<dbReference type="Proteomes" id="UP000053240">
    <property type="component" value="Unassembled WGS sequence"/>
</dbReference>
<evidence type="ECO:0000259" key="5">
    <source>
        <dbReference type="PROSITE" id="PS50158"/>
    </source>
</evidence>
<dbReference type="PROSITE" id="PS50158">
    <property type="entry name" value="ZF_CCHC"/>
    <property type="match status" value="1"/>
</dbReference>
<protein>
    <submittedName>
        <fullName evidence="6">Peptidyl-alpha-hydroxyglycine alpha-amidating lyase 1</fullName>
    </submittedName>
</protein>
<dbReference type="GO" id="GO:0005576">
    <property type="term" value="C:extracellular region"/>
    <property type="evidence" value="ECO:0007669"/>
    <property type="project" value="TreeGrafter"/>
</dbReference>
<feature type="domain" description="CCHC-type" evidence="5">
    <location>
        <begin position="12"/>
        <end position="28"/>
    </location>
</feature>
<dbReference type="PANTHER" id="PTHR10680">
    <property type="entry name" value="PEPTIDYL-GLYCINE ALPHA-AMIDATING MONOOXYGENASE"/>
    <property type="match status" value="1"/>
</dbReference>
<dbReference type="PANTHER" id="PTHR10680:SF14">
    <property type="entry name" value="PEPTIDYL-GLYCINE ALPHA-AMIDATING MONOOXYGENASE"/>
    <property type="match status" value="1"/>
</dbReference>
<keyword evidence="1" id="KW-0732">Signal</keyword>
<feature type="compositionally biased region" description="Polar residues" evidence="4">
    <location>
        <begin position="114"/>
        <end position="125"/>
    </location>
</feature>
<dbReference type="Gene3D" id="4.10.60.10">
    <property type="entry name" value="Zinc finger, CCHC-type"/>
    <property type="match status" value="1"/>
</dbReference>
<feature type="region of interest" description="Disordered" evidence="4">
    <location>
        <begin position="655"/>
        <end position="674"/>
    </location>
</feature>
<dbReference type="SUPFAM" id="SSF63825">
    <property type="entry name" value="YWTD domain"/>
    <property type="match status" value="1"/>
</dbReference>
<feature type="compositionally biased region" description="Basic and acidic residues" evidence="4">
    <location>
        <begin position="172"/>
        <end position="181"/>
    </location>
</feature>
<evidence type="ECO:0000256" key="3">
    <source>
        <dbReference type="PROSITE-ProRule" id="PRU00047"/>
    </source>
</evidence>
<evidence type="ECO:0000256" key="2">
    <source>
        <dbReference type="ARBA" id="ARBA00023180"/>
    </source>
</evidence>
<dbReference type="InParanoid" id="A0A0N1IHP3"/>
<accession>A0A0N1IHP3</accession>
<dbReference type="GO" id="GO:0016829">
    <property type="term" value="F:lyase activity"/>
    <property type="evidence" value="ECO:0007669"/>
    <property type="project" value="UniProtKB-KW"/>
</dbReference>
<evidence type="ECO:0000256" key="1">
    <source>
        <dbReference type="ARBA" id="ARBA00022729"/>
    </source>
</evidence>
<name>A0A0N1IHP3_PAPMA</name>
<dbReference type="InterPro" id="IPR011042">
    <property type="entry name" value="6-blade_b-propeller_TolB-like"/>
</dbReference>
<dbReference type="GO" id="GO:0008270">
    <property type="term" value="F:zinc ion binding"/>
    <property type="evidence" value="ECO:0007669"/>
    <property type="project" value="UniProtKB-KW"/>
</dbReference>
<evidence type="ECO:0000256" key="4">
    <source>
        <dbReference type="SAM" id="MobiDB-lite"/>
    </source>
</evidence>
<reference evidence="6 7" key="1">
    <citation type="journal article" date="2015" name="Nat. Commun.">
        <title>Outbred genome sequencing and CRISPR/Cas9 gene editing in butterflies.</title>
        <authorList>
            <person name="Li X."/>
            <person name="Fan D."/>
            <person name="Zhang W."/>
            <person name="Liu G."/>
            <person name="Zhang L."/>
            <person name="Zhao L."/>
            <person name="Fang X."/>
            <person name="Chen L."/>
            <person name="Dong Y."/>
            <person name="Chen Y."/>
            <person name="Ding Y."/>
            <person name="Zhao R."/>
            <person name="Feng M."/>
            <person name="Zhu Y."/>
            <person name="Feng Y."/>
            <person name="Jiang X."/>
            <person name="Zhu D."/>
            <person name="Xiang H."/>
            <person name="Feng X."/>
            <person name="Li S."/>
            <person name="Wang J."/>
            <person name="Zhang G."/>
            <person name="Kronforst M.R."/>
            <person name="Wang W."/>
        </authorList>
    </citation>
    <scope>NUCLEOTIDE SEQUENCE [LARGE SCALE GENOMIC DNA]</scope>
    <source>
        <strain evidence="6">Ya'a_city_454_Pm</strain>
        <tissue evidence="6">Whole body</tissue>
    </source>
</reference>
<evidence type="ECO:0000313" key="7">
    <source>
        <dbReference type="Proteomes" id="UP000053240"/>
    </source>
</evidence>
<dbReference type="InterPro" id="IPR001878">
    <property type="entry name" value="Znf_CCHC"/>
</dbReference>
<gene>
    <name evidence="6" type="ORF">RR48_00789</name>
</gene>
<dbReference type="SMART" id="SM00343">
    <property type="entry name" value="ZnF_C2HC"/>
    <property type="match status" value="2"/>
</dbReference>
<dbReference type="Gene3D" id="2.120.10.30">
    <property type="entry name" value="TolB, C-terminal domain"/>
    <property type="match status" value="1"/>
</dbReference>
<feature type="region of interest" description="Disordered" evidence="4">
    <location>
        <begin position="114"/>
        <end position="181"/>
    </location>
</feature>
<proteinExistence type="predicted"/>
<organism evidence="6 7">
    <name type="scientific">Papilio machaon</name>
    <name type="common">Old World swallowtail butterfly</name>
    <dbReference type="NCBI Taxonomy" id="76193"/>
    <lineage>
        <taxon>Eukaryota</taxon>
        <taxon>Metazoa</taxon>
        <taxon>Ecdysozoa</taxon>
        <taxon>Arthropoda</taxon>
        <taxon>Hexapoda</taxon>
        <taxon>Insecta</taxon>
        <taxon>Pterygota</taxon>
        <taxon>Neoptera</taxon>
        <taxon>Endopterygota</taxon>
        <taxon>Lepidoptera</taxon>
        <taxon>Glossata</taxon>
        <taxon>Ditrysia</taxon>
        <taxon>Papilionoidea</taxon>
        <taxon>Papilionidae</taxon>
        <taxon>Papilioninae</taxon>
        <taxon>Papilio</taxon>
    </lineage>
</organism>
<keyword evidence="7" id="KW-1185">Reference proteome</keyword>
<keyword evidence="3" id="KW-0479">Metal-binding</keyword>
<feature type="region of interest" description="Disordered" evidence="4">
    <location>
        <begin position="193"/>
        <end position="237"/>
    </location>
</feature>
<dbReference type="GO" id="GO:0003676">
    <property type="term" value="F:nucleic acid binding"/>
    <property type="evidence" value="ECO:0007669"/>
    <property type="project" value="InterPro"/>
</dbReference>